<dbReference type="GO" id="GO:0015175">
    <property type="term" value="F:neutral L-amino acid transmembrane transporter activity"/>
    <property type="evidence" value="ECO:0007669"/>
    <property type="project" value="TreeGrafter"/>
</dbReference>
<keyword evidence="3 7" id="KW-0813">Transport</keyword>
<keyword evidence="6 7" id="KW-0472">Membrane</keyword>
<evidence type="ECO:0000313" key="9">
    <source>
        <dbReference type="Proteomes" id="UP000024635"/>
    </source>
</evidence>
<evidence type="ECO:0000256" key="3">
    <source>
        <dbReference type="ARBA" id="ARBA00022448"/>
    </source>
</evidence>
<dbReference type="PRINTS" id="PR00173">
    <property type="entry name" value="EDTRNSPORT"/>
</dbReference>
<dbReference type="PANTHER" id="PTHR11958">
    <property type="entry name" value="SODIUM/DICARBOXYLATE SYMPORTER-RELATED"/>
    <property type="match status" value="1"/>
</dbReference>
<feature type="transmembrane region" description="Helical" evidence="7">
    <location>
        <begin position="97"/>
        <end position="122"/>
    </location>
</feature>
<keyword evidence="5 7" id="KW-1133">Transmembrane helix</keyword>
<dbReference type="GO" id="GO:0005313">
    <property type="term" value="F:L-glutamate transmembrane transporter activity"/>
    <property type="evidence" value="ECO:0007669"/>
    <property type="project" value="TreeGrafter"/>
</dbReference>
<evidence type="ECO:0000256" key="4">
    <source>
        <dbReference type="ARBA" id="ARBA00022692"/>
    </source>
</evidence>
<evidence type="ECO:0000313" key="8">
    <source>
        <dbReference type="EMBL" id="EYC05434.1"/>
    </source>
</evidence>
<dbReference type="InterPro" id="IPR001991">
    <property type="entry name" value="Na-dicarboxylate_symporter"/>
</dbReference>
<proteinExistence type="inferred from homology"/>
<comment type="caution">
    <text evidence="7">Lacks conserved residue(s) required for the propagation of feature annotation.</text>
</comment>
<dbReference type="InterPro" id="IPR050746">
    <property type="entry name" value="DAACS"/>
</dbReference>
<evidence type="ECO:0000256" key="1">
    <source>
        <dbReference type="ARBA" id="ARBA00004141"/>
    </source>
</evidence>
<evidence type="ECO:0000256" key="7">
    <source>
        <dbReference type="RuleBase" id="RU361216"/>
    </source>
</evidence>
<comment type="subcellular location">
    <subcellularLocation>
        <location evidence="1 7">Membrane</location>
        <topology evidence="1 7">Multi-pass membrane protein</topology>
    </subcellularLocation>
</comment>
<dbReference type="Gene3D" id="1.10.3860.10">
    <property type="entry name" value="Sodium:dicarboxylate symporter"/>
    <property type="match status" value="1"/>
</dbReference>
<dbReference type="SUPFAM" id="SSF118215">
    <property type="entry name" value="Proton glutamate symport protein"/>
    <property type="match status" value="1"/>
</dbReference>
<accession>A0A016TQX1</accession>
<feature type="transmembrane region" description="Helical" evidence="7">
    <location>
        <begin position="55"/>
        <end position="77"/>
    </location>
</feature>
<dbReference type="Proteomes" id="UP000024635">
    <property type="component" value="Unassembled WGS sequence"/>
</dbReference>
<keyword evidence="4 7" id="KW-0812">Transmembrane</keyword>
<dbReference type="OrthoDB" id="5877963at2759"/>
<feature type="transmembrane region" description="Helical" evidence="7">
    <location>
        <begin position="172"/>
        <end position="196"/>
    </location>
</feature>
<comment type="caution">
    <text evidence="8">The sequence shown here is derived from an EMBL/GenBank/DDBJ whole genome shotgun (WGS) entry which is preliminary data.</text>
</comment>
<keyword evidence="7" id="KW-0769">Symport</keyword>
<dbReference type="Pfam" id="PF00375">
    <property type="entry name" value="SDF"/>
    <property type="match status" value="1"/>
</dbReference>
<feature type="transmembrane region" description="Helical" evidence="7">
    <location>
        <begin position="134"/>
        <end position="160"/>
    </location>
</feature>
<sequence length="366" mass="39603">MDGAISGKITATDKFLDLFRNMLPENIVRSTFQQQQTVYVSLNISSGQNIERARLVYADGMNVLGLIVFCIVMGVVISRLGKPARPLAEFFIALDVVITRIVFLIMWFGPIGIPSLIAFKMLEVQDLLVTAQTLAMFIFTVMFGLAIQCFGTLPLIYFIGTRQNPYPFLRGLGQAVLTALGTSSSAASLPVTFRCLNKLGIDKRVTKFVLPVGAMVNMDGTALYEATASIFIAQINGMDLSLGQVLTVSVTATLASIGAASIPSAGLVTMMIVLTALGLPVDDISLIVAIDWFLDRLRTSVNVVGDAFGCGFVYHLSKNDLDELSKNDDIKTGISADKSYIDNHFLEYEVDGKNNNDDVANGTVNV</sequence>
<dbReference type="PANTHER" id="PTHR11958:SF63">
    <property type="entry name" value="AMINO ACID TRANSPORTER"/>
    <property type="match status" value="1"/>
</dbReference>
<dbReference type="EMBL" id="JARK01001418">
    <property type="protein sequence ID" value="EYC05434.1"/>
    <property type="molecule type" value="Genomic_DNA"/>
</dbReference>
<organism evidence="8 9">
    <name type="scientific">Ancylostoma ceylanicum</name>
    <dbReference type="NCBI Taxonomy" id="53326"/>
    <lineage>
        <taxon>Eukaryota</taxon>
        <taxon>Metazoa</taxon>
        <taxon>Ecdysozoa</taxon>
        <taxon>Nematoda</taxon>
        <taxon>Chromadorea</taxon>
        <taxon>Rhabditida</taxon>
        <taxon>Rhabditina</taxon>
        <taxon>Rhabditomorpha</taxon>
        <taxon>Strongyloidea</taxon>
        <taxon>Ancylostomatidae</taxon>
        <taxon>Ancylostomatinae</taxon>
        <taxon>Ancylostoma</taxon>
    </lineage>
</organism>
<protein>
    <recommendedName>
        <fullName evidence="7">Amino acid transporter</fullName>
    </recommendedName>
</protein>
<comment type="similarity">
    <text evidence="2 7">Belongs to the dicarboxylate/amino acid:cation symporter (DAACS) (TC 2.A.23) family.</text>
</comment>
<dbReference type="GO" id="GO:0015501">
    <property type="term" value="F:glutamate:sodium symporter activity"/>
    <property type="evidence" value="ECO:0007669"/>
    <property type="project" value="TreeGrafter"/>
</dbReference>
<keyword evidence="9" id="KW-1185">Reference proteome</keyword>
<dbReference type="AlphaFoldDB" id="A0A016TQX1"/>
<evidence type="ECO:0000256" key="5">
    <source>
        <dbReference type="ARBA" id="ARBA00022989"/>
    </source>
</evidence>
<dbReference type="InterPro" id="IPR036458">
    <property type="entry name" value="Na:dicarbo_symporter_sf"/>
</dbReference>
<name>A0A016TQX1_9BILA</name>
<reference evidence="9" key="1">
    <citation type="journal article" date="2015" name="Nat. Genet.">
        <title>The genome and transcriptome of the zoonotic hookworm Ancylostoma ceylanicum identify infection-specific gene families.</title>
        <authorList>
            <person name="Schwarz E.M."/>
            <person name="Hu Y."/>
            <person name="Antoshechkin I."/>
            <person name="Miller M.M."/>
            <person name="Sternberg P.W."/>
            <person name="Aroian R.V."/>
        </authorList>
    </citation>
    <scope>NUCLEOTIDE SEQUENCE</scope>
    <source>
        <strain evidence="9">HY135</strain>
    </source>
</reference>
<evidence type="ECO:0000256" key="6">
    <source>
        <dbReference type="ARBA" id="ARBA00023136"/>
    </source>
</evidence>
<evidence type="ECO:0000256" key="2">
    <source>
        <dbReference type="ARBA" id="ARBA00006148"/>
    </source>
</evidence>
<gene>
    <name evidence="8" type="primary">Acey_s0082.g1579</name>
    <name evidence="8" type="ORF">Y032_0082g1579</name>
</gene>
<dbReference type="GO" id="GO:0005886">
    <property type="term" value="C:plasma membrane"/>
    <property type="evidence" value="ECO:0007669"/>
    <property type="project" value="TreeGrafter"/>
</dbReference>